<dbReference type="EMBL" id="CP036269">
    <property type="protein sequence ID" value="QDT42137.1"/>
    <property type="molecule type" value="Genomic_DNA"/>
</dbReference>
<organism evidence="1 2">
    <name type="scientific">Gimesia alba</name>
    <dbReference type="NCBI Taxonomy" id="2527973"/>
    <lineage>
        <taxon>Bacteria</taxon>
        <taxon>Pseudomonadati</taxon>
        <taxon>Planctomycetota</taxon>
        <taxon>Planctomycetia</taxon>
        <taxon>Planctomycetales</taxon>
        <taxon>Planctomycetaceae</taxon>
        <taxon>Gimesia</taxon>
    </lineage>
</organism>
<evidence type="ECO:0000313" key="1">
    <source>
        <dbReference type="EMBL" id="QDT42137.1"/>
    </source>
</evidence>
<evidence type="ECO:0000313" key="2">
    <source>
        <dbReference type="Proteomes" id="UP000317171"/>
    </source>
</evidence>
<keyword evidence="2" id="KW-1185">Reference proteome</keyword>
<name>A0A517RE27_9PLAN</name>
<dbReference type="AlphaFoldDB" id="A0A517RE27"/>
<gene>
    <name evidence="1" type="ORF">Pan241w_22180</name>
</gene>
<sequence length="69" mass="8060">MMPKKVKTWEVVLWGTGVDSHWNHSTSFRTEHVSEVSEERARAEARKRYAVNGWSIYSVRQVETVPVDQ</sequence>
<dbReference type="Proteomes" id="UP000317171">
    <property type="component" value="Chromosome"/>
</dbReference>
<reference evidence="1 2" key="1">
    <citation type="submission" date="2019-02" db="EMBL/GenBank/DDBJ databases">
        <title>Deep-cultivation of Planctomycetes and their phenomic and genomic characterization uncovers novel biology.</title>
        <authorList>
            <person name="Wiegand S."/>
            <person name="Jogler M."/>
            <person name="Boedeker C."/>
            <person name="Pinto D."/>
            <person name="Vollmers J."/>
            <person name="Rivas-Marin E."/>
            <person name="Kohn T."/>
            <person name="Peeters S.H."/>
            <person name="Heuer A."/>
            <person name="Rast P."/>
            <person name="Oberbeckmann S."/>
            <person name="Bunk B."/>
            <person name="Jeske O."/>
            <person name="Meyerdierks A."/>
            <person name="Storesund J.E."/>
            <person name="Kallscheuer N."/>
            <person name="Luecker S."/>
            <person name="Lage O.M."/>
            <person name="Pohl T."/>
            <person name="Merkel B.J."/>
            <person name="Hornburger P."/>
            <person name="Mueller R.-W."/>
            <person name="Bruemmer F."/>
            <person name="Labrenz M."/>
            <person name="Spormann A.M."/>
            <person name="Op den Camp H."/>
            <person name="Overmann J."/>
            <person name="Amann R."/>
            <person name="Jetten M.S.M."/>
            <person name="Mascher T."/>
            <person name="Medema M.H."/>
            <person name="Devos D.P."/>
            <person name="Kaster A.-K."/>
            <person name="Ovreas L."/>
            <person name="Rohde M."/>
            <person name="Galperin M.Y."/>
            <person name="Jogler C."/>
        </authorList>
    </citation>
    <scope>NUCLEOTIDE SEQUENCE [LARGE SCALE GENOMIC DNA]</scope>
    <source>
        <strain evidence="1 2">Pan241w</strain>
    </source>
</reference>
<accession>A0A517RE27</accession>
<dbReference type="KEGG" id="gaz:Pan241w_22180"/>
<protein>
    <submittedName>
        <fullName evidence="1">Uncharacterized protein</fullName>
    </submittedName>
</protein>
<proteinExistence type="predicted"/>